<feature type="transmembrane region" description="Helical" evidence="1">
    <location>
        <begin position="49"/>
        <end position="72"/>
    </location>
</feature>
<keyword evidence="1" id="KW-0472">Membrane</keyword>
<protein>
    <submittedName>
        <fullName evidence="2">VanZ family protein</fullName>
    </submittedName>
</protein>
<comment type="caution">
    <text evidence="2">The sequence shown here is derived from an EMBL/GenBank/DDBJ whole genome shotgun (WGS) entry which is preliminary data.</text>
</comment>
<dbReference type="AlphaFoldDB" id="A0A537IRP7"/>
<evidence type="ECO:0000256" key="1">
    <source>
        <dbReference type="SAM" id="Phobius"/>
    </source>
</evidence>
<name>A0A537IRP7_9BACT</name>
<reference evidence="2 3" key="1">
    <citation type="journal article" date="2019" name="Nat. Microbiol.">
        <title>Mediterranean grassland soil C-N compound turnover is dependent on rainfall and depth, and is mediated by genomically divergent microorganisms.</title>
        <authorList>
            <person name="Diamond S."/>
            <person name="Andeer P.F."/>
            <person name="Li Z."/>
            <person name="Crits-Christoph A."/>
            <person name="Burstein D."/>
            <person name="Anantharaman K."/>
            <person name="Lane K.R."/>
            <person name="Thomas B.C."/>
            <person name="Pan C."/>
            <person name="Northen T.R."/>
            <person name="Banfield J.F."/>
        </authorList>
    </citation>
    <scope>NUCLEOTIDE SEQUENCE [LARGE SCALE GENOMIC DNA]</scope>
    <source>
        <strain evidence="2">NP_8</strain>
    </source>
</reference>
<organism evidence="2 3">
    <name type="scientific">Candidatus Segetimicrobium genomatis</name>
    <dbReference type="NCBI Taxonomy" id="2569760"/>
    <lineage>
        <taxon>Bacteria</taxon>
        <taxon>Bacillati</taxon>
        <taxon>Candidatus Sysuimicrobiota</taxon>
        <taxon>Candidatus Sysuimicrobiia</taxon>
        <taxon>Candidatus Sysuimicrobiales</taxon>
        <taxon>Candidatus Segetimicrobiaceae</taxon>
        <taxon>Candidatus Segetimicrobium</taxon>
    </lineage>
</organism>
<dbReference type="Proteomes" id="UP000318834">
    <property type="component" value="Unassembled WGS sequence"/>
</dbReference>
<evidence type="ECO:0000313" key="3">
    <source>
        <dbReference type="Proteomes" id="UP000318834"/>
    </source>
</evidence>
<dbReference type="NCBIfam" id="NF037970">
    <property type="entry name" value="vanZ_1"/>
    <property type="match status" value="1"/>
</dbReference>
<gene>
    <name evidence="2" type="ORF">E6H05_08370</name>
</gene>
<accession>A0A537IRP7</accession>
<keyword evidence="1" id="KW-0812">Transmembrane</keyword>
<feature type="transmembrane region" description="Helical" evidence="1">
    <location>
        <begin position="118"/>
        <end position="136"/>
    </location>
</feature>
<evidence type="ECO:0000313" key="2">
    <source>
        <dbReference type="EMBL" id="TMI73970.1"/>
    </source>
</evidence>
<dbReference type="EMBL" id="VBAP01000060">
    <property type="protein sequence ID" value="TMI73970.1"/>
    <property type="molecule type" value="Genomic_DNA"/>
</dbReference>
<keyword evidence="1" id="KW-1133">Transmembrane helix</keyword>
<feature type="transmembrane region" description="Helical" evidence="1">
    <location>
        <begin position="21"/>
        <end position="37"/>
    </location>
</feature>
<feature type="transmembrane region" description="Helical" evidence="1">
    <location>
        <begin position="84"/>
        <end position="103"/>
    </location>
</feature>
<sequence length="142" mass="15320">MAASSVFGPSRARRIALDLRYALFALVYIAMLSWLSSHPEPKAPGSGALAQLAINLYHLPLYAGLGFFVLEAISRGQGMASHRWTRAGVTIVVTGVIAALDEWHQRYVPGRDPSLSDLFLDLAGVACLLLACGLGTPRESRR</sequence>
<proteinExistence type="predicted"/>